<name>C7CFG5_METED</name>
<dbReference type="Proteomes" id="UP000008070">
    <property type="component" value="Chromosome"/>
</dbReference>
<feature type="region of interest" description="Disordered" evidence="1">
    <location>
        <begin position="100"/>
        <end position="139"/>
    </location>
</feature>
<organism evidence="2 3">
    <name type="scientific">Methylorubrum extorquens (strain DSM 6343 / CIP 106787 / DM4)</name>
    <name type="common">Methylobacterium extorquens</name>
    <dbReference type="NCBI Taxonomy" id="661410"/>
    <lineage>
        <taxon>Bacteria</taxon>
        <taxon>Pseudomonadati</taxon>
        <taxon>Pseudomonadota</taxon>
        <taxon>Alphaproteobacteria</taxon>
        <taxon>Hyphomicrobiales</taxon>
        <taxon>Methylobacteriaceae</taxon>
        <taxon>Methylorubrum</taxon>
    </lineage>
</organism>
<evidence type="ECO:0000313" key="3">
    <source>
        <dbReference type="Proteomes" id="UP000008070"/>
    </source>
</evidence>
<gene>
    <name evidence="2" type="ORF">METD_I4471</name>
</gene>
<evidence type="ECO:0000313" key="2">
    <source>
        <dbReference type="EMBL" id="CAX26099.1"/>
    </source>
</evidence>
<dbReference type="HOGENOM" id="CLU_1584558_0_0_5"/>
<dbReference type="EMBL" id="FP103042">
    <property type="protein sequence ID" value="CAX26099.1"/>
    <property type="molecule type" value="Genomic_DNA"/>
</dbReference>
<evidence type="ECO:0000256" key="1">
    <source>
        <dbReference type="SAM" id="MobiDB-lite"/>
    </source>
</evidence>
<accession>C7CFG5</accession>
<sequence length="168" mass="17769">MPKYEAGVRFPHGAADHPSQGLAELCPDARNQLWVRPGPAASTTAGLRLMDLGWVPSGLSADIPVLRGSCPGYTERDGRSCTVGTGLLARDQVSCPEQTTVEDCGERHDPTRIGQPAAGVKRTLPAPDPGTSARLDTARRDPNVRSVMSNCIQSIRLLVRSGSLQAGS</sequence>
<protein>
    <submittedName>
        <fullName evidence="2">Uncharacterized protein</fullName>
    </submittedName>
</protein>
<reference evidence="3" key="1">
    <citation type="journal article" date="2009" name="PLoS ONE">
        <title>Methylobacterium genome sequences: a reference blueprint to investigate microbial metabolism of C1 compounds from natural and industrial sources.</title>
        <authorList>
            <person name="Vuilleumier S."/>
            <person name="Chistoserdova L."/>
            <person name="Lee M.-C."/>
            <person name="Bringel F."/>
            <person name="Lajus A."/>
            <person name="Zhou Y."/>
            <person name="Gourion B."/>
            <person name="Barbe V."/>
            <person name="Chang J."/>
            <person name="Cruveiller S."/>
            <person name="Dossat C."/>
            <person name="Gillett W."/>
            <person name="Gruffaz C."/>
            <person name="Haugen E."/>
            <person name="Hourcade E."/>
            <person name="Levy R."/>
            <person name="Mangenot S."/>
            <person name="Muller E."/>
            <person name="Nadalig T."/>
            <person name="Pagni M."/>
            <person name="Penny C."/>
            <person name="Peyraud R."/>
            <person name="Robinson D.G."/>
            <person name="Roche D."/>
            <person name="Rouy Z."/>
            <person name="Saenampechek C."/>
            <person name="Salvignol G."/>
            <person name="Vallenet D."/>
            <person name="Wu Z."/>
            <person name="Marx C.J."/>
            <person name="Vorholt J.A."/>
            <person name="Olson M.V."/>
            <person name="Kaul R."/>
            <person name="Weissenbach J."/>
            <person name="Medigue C."/>
            <person name="Lidstrom M.E."/>
        </authorList>
    </citation>
    <scope>NUCLEOTIDE SEQUENCE [LARGE SCALE GENOMIC DNA]</scope>
    <source>
        <strain evidence="3">DSM 6343 / CIP 106787 / DM4</strain>
    </source>
</reference>
<dbReference type="KEGG" id="mdi:METDI4471"/>
<dbReference type="AlphaFoldDB" id="C7CFG5"/>
<proteinExistence type="predicted"/>